<dbReference type="SUPFAM" id="SSF49562">
    <property type="entry name" value="C2 domain (Calcium/lipid-binding domain, CaLB)"/>
    <property type="match status" value="1"/>
</dbReference>
<keyword evidence="7" id="KW-1185">Reference proteome</keyword>
<evidence type="ECO:0000313" key="6">
    <source>
        <dbReference type="EMBL" id="KHN83262.1"/>
    </source>
</evidence>
<keyword evidence="1" id="KW-0770">Synapse</keyword>
<dbReference type="GO" id="GO:0044325">
    <property type="term" value="F:transmembrane transporter binding"/>
    <property type="evidence" value="ECO:0007669"/>
    <property type="project" value="TreeGrafter"/>
</dbReference>
<evidence type="ECO:0000259" key="5">
    <source>
        <dbReference type="PROSITE" id="PS50106"/>
    </source>
</evidence>
<name>A0A0B2VPD3_TOXCA</name>
<dbReference type="SMART" id="SM00228">
    <property type="entry name" value="PDZ"/>
    <property type="match status" value="1"/>
</dbReference>
<evidence type="ECO:0000256" key="3">
    <source>
        <dbReference type="SAM" id="MobiDB-lite"/>
    </source>
</evidence>
<feature type="region of interest" description="Disordered" evidence="3">
    <location>
        <begin position="465"/>
        <end position="503"/>
    </location>
</feature>
<evidence type="ECO:0000259" key="4">
    <source>
        <dbReference type="PROSITE" id="PS50004"/>
    </source>
</evidence>
<comment type="subcellular location">
    <subcellularLocation>
        <location evidence="2">Synapse</location>
    </subcellularLocation>
</comment>
<dbReference type="GO" id="GO:0050806">
    <property type="term" value="P:positive regulation of synaptic transmission"/>
    <property type="evidence" value="ECO:0007669"/>
    <property type="project" value="TreeGrafter"/>
</dbReference>
<dbReference type="GO" id="GO:0048791">
    <property type="term" value="P:calcium ion-regulated exocytosis of neurotransmitter"/>
    <property type="evidence" value="ECO:0007669"/>
    <property type="project" value="TreeGrafter"/>
</dbReference>
<comment type="caution">
    <text evidence="6">The sequence shown here is derived from an EMBL/GenBank/DDBJ whole genome shotgun (WGS) entry which is preliminary data.</text>
</comment>
<dbReference type="InterPro" id="IPR039032">
    <property type="entry name" value="Rim-like"/>
</dbReference>
<dbReference type="InterPro" id="IPR000008">
    <property type="entry name" value="C2_dom"/>
</dbReference>
<dbReference type="PANTHER" id="PTHR12157">
    <property type="entry name" value="REGULATING SYNAPTIC MEMBRANE EXOCYTOSIS PROTEIN"/>
    <property type="match status" value="1"/>
</dbReference>
<dbReference type="GO" id="GO:0042391">
    <property type="term" value="P:regulation of membrane potential"/>
    <property type="evidence" value="ECO:0007669"/>
    <property type="project" value="TreeGrafter"/>
</dbReference>
<evidence type="ECO:0000313" key="7">
    <source>
        <dbReference type="Proteomes" id="UP000031036"/>
    </source>
</evidence>
<dbReference type="Gene3D" id="2.60.40.150">
    <property type="entry name" value="C2 domain"/>
    <property type="match status" value="1"/>
</dbReference>
<dbReference type="PROSITE" id="PS50106">
    <property type="entry name" value="PDZ"/>
    <property type="match status" value="1"/>
</dbReference>
<dbReference type="Gene3D" id="2.30.42.10">
    <property type="match status" value="1"/>
</dbReference>
<dbReference type="PANTHER" id="PTHR12157:SF25">
    <property type="entry name" value="REGULATING SYNAPTIC MEMBRANE EXOCYTOSIS PROTEIN 3"/>
    <property type="match status" value="1"/>
</dbReference>
<dbReference type="OrthoDB" id="270970at2759"/>
<dbReference type="Pfam" id="PF00168">
    <property type="entry name" value="C2"/>
    <property type="match status" value="1"/>
</dbReference>
<accession>A0A0B2VPD3</accession>
<dbReference type="EMBL" id="JPKZ01001206">
    <property type="protein sequence ID" value="KHN83262.1"/>
    <property type="molecule type" value="Genomic_DNA"/>
</dbReference>
<dbReference type="CDD" id="cd06714">
    <property type="entry name" value="PDZ_RIM-like"/>
    <property type="match status" value="1"/>
</dbReference>
<dbReference type="InterPro" id="IPR036034">
    <property type="entry name" value="PDZ_sf"/>
</dbReference>
<dbReference type="SUPFAM" id="SSF50156">
    <property type="entry name" value="PDZ domain-like"/>
    <property type="match status" value="1"/>
</dbReference>
<evidence type="ECO:0000256" key="2">
    <source>
        <dbReference type="ARBA" id="ARBA00034103"/>
    </source>
</evidence>
<dbReference type="Pfam" id="PF00595">
    <property type="entry name" value="PDZ"/>
    <property type="match status" value="1"/>
</dbReference>
<dbReference type="GO" id="GO:0031267">
    <property type="term" value="F:small GTPase binding"/>
    <property type="evidence" value="ECO:0007669"/>
    <property type="project" value="InterPro"/>
</dbReference>
<dbReference type="GO" id="GO:0048167">
    <property type="term" value="P:regulation of synaptic plasticity"/>
    <property type="evidence" value="ECO:0007669"/>
    <property type="project" value="TreeGrafter"/>
</dbReference>
<dbReference type="GO" id="GO:0042734">
    <property type="term" value="C:presynaptic membrane"/>
    <property type="evidence" value="ECO:0007669"/>
    <property type="project" value="TreeGrafter"/>
</dbReference>
<dbReference type="InterPro" id="IPR035892">
    <property type="entry name" value="C2_domain_sf"/>
</dbReference>
<gene>
    <name evidence="6" type="primary">PCLO</name>
    <name evidence="6" type="ORF">Tcan_18433</name>
</gene>
<organism evidence="6 7">
    <name type="scientific">Toxocara canis</name>
    <name type="common">Canine roundworm</name>
    <dbReference type="NCBI Taxonomy" id="6265"/>
    <lineage>
        <taxon>Eukaryota</taxon>
        <taxon>Metazoa</taxon>
        <taxon>Ecdysozoa</taxon>
        <taxon>Nematoda</taxon>
        <taxon>Chromadorea</taxon>
        <taxon>Rhabditida</taxon>
        <taxon>Spirurina</taxon>
        <taxon>Ascaridomorpha</taxon>
        <taxon>Ascaridoidea</taxon>
        <taxon>Toxocaridae</taxon>
        <taxon>Toxocara</taxon>
    </lineage>
</organism>
<feature type="domain" description="C2" evidence="4">
    <location>
        <begin position="694"/>
        <end position="818"/>
    </location>
</feature>
<reference evidence="6 7" key="1">
    <citation type="submission" date="2014-11" db="EMBL/GenBank/DDBJ databases">
        <title>Genetic blueprint of the zoonotic pathogen Toxocara canis.</title>
        <authorList>
            <person name="Zhu X.-Q."/>
            <person name="Korhonen P.K."/>
            <person name="Cai H."/>
            <person name="Young N.D."/>
            <person name="Nejsum P."/>
            <person name="von Samson-Himmelstjerna G."/>
            <person name="Boag P.R."/>
            <person name="Tan P."/>
            <person name="Li Q."/>
            <person name="Min J."/>
            <person name="Yang Y."/>
            <person name="Wang X."/>
            <person name="Fang X."/>
            <person name="Hall R.S."/>
            <person name="Hofmann A."/>
            <person name="Sternberg P.W."/>
            <person name="Jex A.R."/>
            <person name="Gasser R.B."/>
        </authorList>
    </citation>
    <scope>NUCLEOTIDE SEQUENCE [LARGE SCALE GENOMIC DNA]</scope>
    <source>
        <strain evidence="6">PN_DK_2014</strain>
    </source>
</reference>
<feature type="domain" description="PDZ" evidence="5">
    <location>
        <begin position="512"/>
        <end position="603"/>
    </location>
</feature>
<dbReference type="Proteomes" id="UP000031036">
    <property type="component" value="Unassembled WGS sequence"/>
</dbReference>
<dbReference type="GO" id="GO:2000300">
    <property type="term" value="P:regulation of synaptic vesicle exocytosis"/>
    <property type="evidence" value="ECO:0007669"/>
    <property type="project" value="TreeGrafter"/>
</dbReference>
<dbReference type="STRING" id="6265.A0A0B2VPD3"/>
<proteinExistence type="predicted"/>
<dbReference type="GO" id="GO:0048788">
    <property type="term" value="C:cytoskeleton of presynaptic active zone"/>
    <property type="evidence" value="ECO:0007669"/>
    <property type="project" value="TreeGrafter"/>
</dbReference>
<dbReference type="SMART" id="SM00239">
    <property type="entry name" value="C2"/>
    <property type="match status" value="1"/>
</dbReference>
<sequence length="915" mass="103420">MFTDDDPVSRESKKLRLMDELAQRKEKISSMTDLSTSANFPTIHPSSDYASTVPHYGSLPRIDYPTASTRSSRNRLRDFTYRDPMRAEPFGYGSLPRNYERYMDMYGYDTGQGGFVQPPHVSTRRYDALSRSLHDLNLSSDDNIIDPRMRPFTTRSTGYLDRYSGVSSRYDLLQPTRREPMYGNMYAPDVRQQRFEGSQSLPNSDMISQYANYLSNQFMSDQQQLMNEYPNQPTSVSDNAYQTSQSAYPATRYADTMSQPYVGDSFANMPSYQYASQSAVQQPDYRYSSVPSTSCLPPSAVFGYQPSVPPLSQVYSRNEDNYGSRPTHYATEYGNFHRNRAATMSRTAEPLSDFTNRNYIRGQLYPEVYSGASLAGLGDVRYGGSRIPPSRYMSDPLAIGQVPSYESGPAQQRYGRAWSNGNLLTSSYDAVYPNEDALSRMYATAAYPRPSRLPQSDYRYGVSSLGRYDRKTRRNKTRIPNGTQSARASDESDASEAARRSLSRHRPTNIKRILLTRKYHDSNVYNDIGIRVTGGKRLPNGDLGAFISAVNRTKARETLGEVKEGDRVLEWNGVLLTGKTFEEVERVIAASKGEIEIIISSDDCHKSGSCQQRRSKSDNFYDSVAEKRYSRKEKKYDEMNGYHKEAPPIPAHRCVDGRASPSFDYYSSTNALADNTPMRAIGRDNRSNLYEPESLGYLNVALSYNRLSSTLFVIVLSARGLSYRQYSSTAFYPNPFVKIYLLPGRKVSNKRRTKFVPNTADPVWNQTVEYTIPMRELCGHYLEFTVWDYDKINDNNCLGQVVISLSEPYVLNGVARWYPLQALHHNFAVSGLLGAQFQKAIGTANGFYNTAQYNPEPYVLNGVARWYPLQALHHNFAVSGLLGAQFQKAIGTANGFYNTAQYNPVSLDIGYPAIN</sequence>
<protein>
    <submittedName>
        <fullName evidence="6">Protein piccolo</fullName>
    </submittedName>
</protein>
<dbReference type="PROSITE" id="PS50004">
    <property type="entry name" value="C2"/>
    <property type="match status" value="1"/>
</dbReference>
<evidence type="ECO:0000256" key="1">
    <source>
        <dbReference type="ARBA" id="ARBA00023018"/>
    </source>
</evidence>
<dbReference type="InterPro" id="IPR001478">
    <property type="entry name" value="PDZ"/>
</dbReference>
<dbReference type="AlphaFoldDB" id="A0A0B2VPD3"/>